<dbReference type="SUPFAM" id="SSF46785">
    <property type="entry name" value="Winged helix' DNA-binding domain"/>
    <property type="match status" value="1"/>
</dbReference>
<dbReference type="Gene3D" id="1.10.10.10">
    <property type="entry name" value="Winged helix-like DNA-binding domain superfamily/Winged helix DNA-binding domain"/>
    <property type="match status" value="1"/>
</dbReference>
<name>A0A3B1DA05_9ZZZZ</name>
<dbReference type="PANTHER" id="PTHR30346:SF26">
    <property type="entry name" value="HYDROGEN PEROXIDE-INDUCIBLE GENES ACTIVATOR"/>
    <property type="match status" value="1"/>
</dbReference>
<dbReference type="InterPro" id="IPR000847">
    <property type="entry name" value="LysR_HTH_N"/>
</dbReference>
<sequence length="320" mass="36745">MKSITLTQLEYIVEVAKKQSFGLAAKSCFVTQPTISMQINKLEEELGVVLFDRTKKPVEPTPIGQKIIQQARIAVQEVARINELVLTEKGKVEGEFKLGVIPTLAPYLLPRFLESFTKKYPQVDLIIEELQTQSIVEKLKEDSLDAGILVTPLKIKGILEKHLFYEPFIVYLTTKHPLHKLEKISEKDLNLDDIWLLNEGHCFRDQVMDLCKKRKLAGWNHKNLVFESGNLETIIRLVDKNFGYTLLPYLATVEMPRTEVKKKLRFFKNPVPTREVSIVTSRTFLKKSIIMALTEDIIASLPEELQQRNSKTRVVKLPSF</sequence>
<dbReference type="InterPro" id="IPR036390">
    <property type="entry name" value="WH_DNA-bd_sf"/>
</dbReference>
<evidence type="ECO:0000259" key="6">
    <source>
        <dbReference type="PROSITE" id="PS50931"/>
    </source>
</evidence>
<keyword evidence="5" id="KW-0804">Transcription</keyword>
<dbReference type="PANTHER" id="PTHR30346">
    <property type="entry name" value="TRANSCRIPTIONAL DUAL REGULATOR HCAR-RELATED"/>
    <property type="match status" value="1"/>
</dbReference>
<evidence type="ECO:0000256" key="3">
    <source>
        <dbReference type="ARBA" id="ARBA00023125"/>
    </source>
</evidence>
<comment type="similarity">
    <text evidence="1">Belongs to the LysR transcriptional regulatory family.</text>
</comment>
<dbReference type="FunFam" id="1.10.10.10:FF:000001">
    <property type="entry name" value="LysR family transcriptional regulator"/>
    <property type="match status" value="1"/>
</dbReference>
<keyword evidence="4" id="KW-0010">Activator</keyword>
<dbReference type="Pfam" id="PF00126">
    <property type="entry name" value="HTH_1"/>
    <property type="match status" value="1"/>
</dbReference>
<organism evidence="7">
    <name type="scientific">hydrothermal vent metagenome</name>
    <dbReference type="NCBI Taxonomy" id="652676"/>
    <lineage>
        <taxon>unclassified sequences</taxon>
        <taxon>metagenomes</taxon>
        <taxon>ecological metagenomes</taxon>
    </lineage>
</organism>
<dbReference type="CDD" id="cd08411">
    <property type="entry name" value="PBP2_OxyR"/>
    <property type="match status" value="1"/>
</dbReference>
<dbReference type="InterPro" id="IPR005119">
    <property type="entry name" value="LysR_subst-bd"/>
</dbReference>
<dbReference type="GO" id="GO:0032993">
    <property type="term" value="C:protein-DNA complex"/>
    <property type="evidence" value="ECO:0007669"/>
    <property type="project" value="TreeGrafter"/>
</dbReference>
<dbReference type="Gene3D" id="3.40.190.10">
    <property type="entry name" value="Periplasmic binding protein-like II"/>
    <property type="match status" value="2"/>
</dbReference>
<keyword evidence="3" id="KW-0238">DNA-binding</keyword>
<dbReference type="GO" id="GO:0003677">
    <property type="term" value="F:DNA binding"/>
    <property type="evidence" value="ECO:0007669"/>
    <property type="project" value="UniProtKB-KW"/>
</dbReference>
<protein>
    <submittedName>
        <fullName evidence="7">Hydrogen peroxide-inducible genes activator =&gt; OxyR</fullName>
    </submittedName>
</protein>
<proteinExistence type="inferred from homology"/>
<dbReference type="InterPro" id="IPR036388">
    <property type="entry name" value="WH-like_DNA-bd_sf"/>
</dbReference>
<dbReference type="PROSITE" id="PS50931">
    <property type="entry name" value="HTH_LYSR"/>
    <property type="match status" value="1"/>
</dbReference>
<dbReference type="PRINTS" id="PR00039">
    <property type="entry name" value="HTHLYSR"/>
</dbReference>
<evidence type="ECO:0000256" key="2">
    <source>
        <dbReference type="ARBA" id="ARBA00023015"/>
    </source>
</evidence>
<feature type="domain" description="HTH lysR-type" evidence="6">
    <location>
        <begin position="4"/>
        <end position="61"/>
    </location>
</feature>
<dbReference type="EMBL" id="UOGG01000062">
    <property type="protein sequence ID" value="VAX28605.1"/>
    <property type="molecule type" value="Genomic_DNA"/>
</dbReference>
<evidence type="ECO:0000256" key="4">
    <source>
        <dbReference type="ARBA" id="ARBA00023159"/>
    </source>
</evidence>
<reference evidence="7" key="1">
    <citation type="submission" date="2018-06" db="EMBL/GenBank/DDBJ databases">
        <authorList>
            <person name="Zhirakovskaya E."/>
        </authorList>
    </citation>
    <scope>NUCLEOTIDE SEQUENCE</scope>
</reference>
<dbReference type="AlphaFoldDB" id="A0A3B1DA05"/>
<accession>A0A3B1DA05</accession>
<evidence type="ECO:0000256" key="5">
    <source>
        <dbReference type="ARBA" id="ARBA00023163"/>
    </source>
</evidence>
<keyword evidence="2" id="KW-0805">Transcription regulation</keyword>
<evidence type="ECO:0000256" key="1">
    <source>
        <dbReference type="ARBA" id="ARBA00009437"/>
    </source>
</evidence>
<gene>
    <name evidence="7" type="ORF">MNBD_NITROSPINAE05-788</name>
</gene>
<evidence type="ECO:0000313" key="7">
    <source>
        <dbReference type="EMBL" id="VAX28605.1"/>
    </source>
</evidence>
<dbReference type="GO" id="GO:0003700">
    <property type="term" value="F:DNA-binding transcription factor activity"/>
    <property type="evidence" value="ECO:0007669"/>
    <property type="project" value="InterPro"/>
</dbReference>
<dbReference type="SUPFAM" id="SSF53850">
    <property type="entry name" value="Periplasmic binding protein-like II"/>
    <property type="match status" value="1"/>
</dbReference>
<dbReference type="Pfam" id="PF03466">
    <property type="entry name" value="LysR_substrate"/>
    <property type="match status" value="1"/>
</dbReference>